<dbReference type="GeneID" id="28543255"/>
<organism evidence="3 4">
    <name type="scientific">Aliivibrio wodanis</name>
    <dbReference type="NCBI Taxonomy" id="80852"/>
    <lineage>
        <taxon>Bacteria</taxon>
        <taxon>Pseudomonadati</taxon>
        <taxon>Pseudomonadota</taxon>
        <taxon>Gammaproteobacteria</taxon>
        <taxon>Vibrionales</taxon>
        <taxon>Vibrionaceae</taxon>
        <taxon>Aliivibrio</taxon>
    </lineage>
</organism>
<keyword evidence="1" id="KW-0732">Signal</keyword>
<dbReference type="KEGG" id="awd:AWOD_II_1000"/>
<dbReference type="Pfam" id="PF20891">
    <property type="entry name" value="DUF6844"/>
    <property type="match status" value="1"/>
</dbReference>
<dbReference type="STRING" id="80852.AWOD_II_1000"/>
<feature type="chain" id="PRO_5001857323" evidence="1">
    <location>
        <begin position="21"/>
        <end position="522"/>
    </location>
</feature>
<name>A0A090IDD2_9GAMM</name>
<dbReference type="AlphaFoldDB" id="A0A090IDD2"/>
<keyword evidence="4" id="KW-1185">Reference proteome</keyword>
<dbReference type="OrthoDB" id="8666936at2"/>
<evidence type="ECO:0000313" key="4">
    <source>
        <dbReference type="Proteomes" id="UP000032427"/>
    </source>
</evidence>
<accession>A0A090IDD2</accession>
<gene>
    <name evidence="3" type="ORF">AWOD_II_1000</name>
</gene>
<dbReference type="PATRIC" id="fig|80852.17.peg.3799"/>
<proteinExistence type="predicted"/>
<dbReference type="Proteomes" id="UP000032427">
    <property type="component" value="Chromosome 2"/>
</dbReference>
<feature type="signal peptide" evidence="1">
    <location>
        <begin position="1"/>
        <end position="20"/>
    </location>
</feature>
<evidence type="ECO:0000313" key="3">
    <source>
        <dbReference type="EMBL" id="CED57619.1"/>
    </source>
</evidence>
<reference evidence="4" key="1">
    <citation type="submission" date="2014-09" db="EMBL/GenBank/DDBJ databases">
        <authorList>
            <person name="Hjerde E."/>
        </authorList>
    </citation>
    <scope>NUCLEOTIDE SEQUENCE [LARGE SCALE GENOMIC DNA]</scope>
    <source>
        <strain evidence="4">06/09/139</strain>
    </source>
</reference>
<dbReference type="InterPro" id="IPR049286">
    <property type="entry name" value="DUF6844"/>
</dbReference>
<dbReference type="EMBL" id="LN554847">
    <property type="protein sequence ID" value="CED57619.1"/>
    <property type="molecule type" value="Genomic_DNA"/>
</dbReference>
<feature type="domain" description="DUF6844" evidence="2">
    <location>
        <begin position="175"/>
        <end position="269"/>
    </location>
</feature>
<dbReference type="HOGENOM" id="CLU_521425_0_0_6"/>
<sequence length="522" mass="58510">MNKLAPMALGILLVTSNTYAFDEPLETEVDVQKIIDAEEQINNIIVNDSTAIEVSESEVDLVIDTVSDSEGFIEEQYEDWLSSPLGSDFESMTENDDGVNYAQMHFGIATSRSSDLTMRTVRRTFEQAFENAIEKVALEGRAAVTSDRISTLSESVPDFSDYICPTSASAQKQLVQEKLIQLAEIAFRDKLSAEGVSQEAIDQAMRETAIKDKQTILEDSLKNSVNIETGWRGISSFFVQKVFMAEQEDGAVSVGVVIVKTTPAHEMIQYVTKARGDFDPNAWNLPKTFKPISRTFKTPDGEYKQFNSTSQYVRYLVNKKQDETVIGSHLVYDNNGYPTVISVSYESVNKRSSNSAEMRTYKKIAKKRATTYAMNELYRLVNLKVKVSIEVLDEVSLTKKAVANYLDCSLDSIDIEDTQINSTTDTKVTVQSKVDKLSLKGVKTNTMSFYNPFNPKQISYYSYAIWSPLQDAKQRKIESSKGAFTKKIIEVKVQPKIMPTSKSVNGQKNIYTESPELGDAQF</sequence>
<evidence type="ECO:0000256" key="1">
    <source>
        <dbReference type="SAM" id="SignalP"/>
    </source>
</evidence>
<protein>
    <submittedName>
        <fullName evidence="3">Putative exported protein</fullName>
    </submittedName>
</protein>
<evidence type="ECO:0000259" key="2">
    <source>
        <dbReference type="Pfam" id="PF20891"/>
    </source>
</evidence>